<feature type="region of interest" description="Disordered" evidence="1">
    <location>
        <begin position="1"/>
        <end position="51"/>
    </location>
</feature>
<feature type="domain" description="DUF397" evidence="2">
    <location>
        <begin position="65"/>
        <end position="109"/>
    </location>
</feature>
<dbReference type="RefSeq" id="WP_328338777.1">
    <property type="nucleotide sequence ID" value="NZ_CP107906.1"/>
</dbReference>
<keyword evidence="4" id="KW-1185">Reference proteome</keyword>
<dbReference type="Proteomes" id="UP001341259">
    <property type="component" value="Chromosome"/>
</dbReference>
<evidence type="ECO:0000313" key="4">
    <source>
        <dbReference type="Proteomes" id="UP001341259"/>
    </source>
</evidence>
<accession>A0ABZ1NSD5</accession>
<protein>
    <submittedName>
        <fullName evidence="3">DUF397 domain-containing protein</fullName>
    </submittedName>
</protein>
<evidence type="ECO:0000259" key="2">
    <source>
        <dbReference type="Pfam" id="PF04149"/>
    </source>
</evidence>
<evidence type="ECO:0000313" key="3">
    <source>
        <dbReference type="EMBL" id="WUG94339.1"/>
    </source>
</evidence>
<evidence type="ECO:0000256" key="1">
    <source>
        <dbReference type="SAM" id="MobiDB-lite"/>
    </source>
</evidence>
<gene>
    <name evidence="3" type="ORF">OHB29_15475</name>
</gene>
<organism evidence="3 4">
    <name type="scientific">Streptomyces violaceus</name>
    <name type="common">Streptomyces venezuelae</name>
    <dbReference type="NCBI Taxonomy" id="1936"/>
    <lineage>
        <taxon>Bacteria</taxon>
        <taxon>Bacillati</taxon>
        <taxon>Actinomycetota</taxon>
        <taxon>Actinomycetes</taxon>
        <taxon>Kitasatosporales</taxon>
        <taxon>Streptomycetaceae</taxon>
        <taxon>Streptomyces</taxon>
    </lineage>
</organism>
<name>A0ABZ1NSD5_STRVL</name>
<feature type="region of interest" description="Disordered" evidence="1">
    <location>
        <begin position="67"/>
        <end position="135"/>
    </location>
</feature>
<proteinExistence type="predicted"/>
<feature type="compositionally biased region" description="Low complexity" evidence="1">
    <location>
        <begin position="97"/>
        <end position="108"/>
    </location>
</feature>
<sequence>MGGCLTSRIHAAIGAHRPPPTRPAWGHALQERPDAPITPDPAPPTRDSRPLTTHLIATELAPDEAWCKSSYSDPGQSCPEAAHLSPSPSIAIRDSKTPTGPALLLPPGRVDGVPHPRRPGREGVTAATCRRTPDR</sequence>
<dbReference type="EMBL" id="CP107906">
    <property type="protein sequence ID" value="WUG94339.1"/>
    <property type="molecule type" value="Genomic_DNA"/>
</dbReference>
<dbReference type="Pfam" id="PF04149">
    <property type="entry name" value="DUF397"/>
    <property type="match status" value="1"/>
</dbReference>
<dbReference type="InterPro" id="IPR007278">
    <property type="entry name" value="DUF397"/>
</dbReference>
<reference evidence="3 4" key="1">
    <citation type="submission" date="2022-10" db="EMBL/GenBank/DDBJ databases">
        <title>The complete genomes of actinobacterial strains from the NBC collection.</title>
        <authorList>
            <person name="Joergensen T.S."/>
            <person name="Alvarez Arevalo M."/>
            <person name="Sterndorff E.B."/>
            <person name="Faurdal D."/>
            <person name="Vuksanovic O."/>
            <person name="Mourched A.-S."/>
            <person name="Charusanti P."/>
            <person name="Shaw S."/>
            <person name="Blin K."/>
            <person name="Weber T."/>
        </authorList>
    </citation>
    <scope>NUCLEOTIDE SEQUENCE [LARGE SCALE GENOMIC DNA]</scope>
    <source>
        <strain evidence="3 4">NBC_00456</strain>
    </source>
</reference>